<dbReference type="RefSeq" id="WP_143090935.1">
    <property type="nucleotide sequence ID" value="NZ_FONY01000025.1"/>
</dbReference>
<evidence type="ECO:0008006" key="5">
    <source>
        <dbReference type="Google" id="ProtNLM"/>
    </source>
</evidence>
<keyword evidence="4" id="KW-1185">Reference proteome</keyword>
<evidence type="ECO:0000256" key="1">
    <source>
        <dbReference type="SAM" id="Coils"/>
    </source>
</evidence>
<sequence>MAKRILLSTLMTLLMVGFSFGQTQTPEAKAKTKSESVAKFIDATIKNKAIAEKKTPDPKAVVSAAQKKSLLEAYTEYYAAIQAFNDKKAGLIKMAADAKAKADVLNARIAAFNEKYGSPKEVADEEEAKKIEEAKNKENAEIEKMKEELTKMQEEISKEQEEIKSFDADGIEDKLDENVKKILNAEQNKAYEEMKSKQKSGKKGS</sequence>
<keyword evidence="1" id="KW-0175">Coiled coil</keyword>
<accession>A0A1I2HP19</accession>
<feature type="signal peptide" evidence="2">
    <location>
        <begin position="1"/>
        <end position="21"/>
    </location>
</feature>
<dbReference type="Proteomes" id="UP000199513">
    <property type="component" value="Unassembled WGS sequence"/>
</dbReference>
<organism evidence="3 4">
    <name type="scientific">Thermoflexibacter ruber</name>
    <dbReference type="NCBI Taxonomy" id="1003"/>
    <lineage>
        <taxon>Bacteria</taxon>
        <taxon>Pseudomonadati</taxon>
        <taxon>Bacteroidota</taxon>
        <taxon>Cytophagia</taxon>
        <taxon>Cytophagales</taxon>
        <taxon>Thermoflexibacteraceae</taxon>
        <taxon>Thermoflexibacter</taxon>
    </lineage>
</organism>
<gene>
    <name evidence="3" type="ORF">SAMN04488541_102510</name>
</gene>
<keyword evidence="2" id="KW-0732">Signal</keyword>
<evidence type="ECO:0000313" key="4">
    <source>
        <dbReference type="Proteomes" id="UP000199513"/>
    </source>
</evidence>
<proteinExistence type="predicted"/>
<reference evidence="4" key="1">
    <citation type="submission" date="2016-10" db="EMBL/GenBank/DDBJ databases">
        <authorList>
            <person name="Varghese N."/>
            <person name="Submissions S."/>
        </authorList>
    </citation>
    <scope>NUCLEOTIDE SEQUENCE [LARGE SCALE GENOMIC DNA]</scope>
    <source>
        <strain>GEY</strain>
        <strain evidence="4">DSM 9560</strain>
    </source>
</reference>
<protein>
    <recommendedName>
        <fullName evidence="5">DUF4398 domain-containing protein</fullName>
    </recommendedName>
</protein>
<feature type="coiled-coil region" evidence="1">
    <location>
        <begin position="95"/>
        <end position="188"/>
    </location>
</feature>
<feature type="chain" id="PRO_5011509772" description="DUF4398 domain-containing protein" evidence="2">
    <location>
        <begin position="22"/>
        <end position="205"/>
    </location>
</feature>
<dbReference type="AlphaFoldDB" id="A0A1I2HP19"/>
<name>A0A1I2HP19_9BACT</name>
<evidence type="ECO:0000313" key="3">
    <source>
        <dbReference type="EMBL" id="SFF31050.1"/>
    </source>
</evidence>
<dbReference type="EMBL" id="FONY01000025">
    <property type="protein sequence ID" value="SFF31050.1"/>
    <property type="molecule type" value="Genomic_DNA"/>
</dbReference>
<evidence type="ECO:0000256" key="2">
    <source>
        <dbReference type="SAM" id="SignalP"/>
    </source>
</evidence>